<dbReference type="OrthoDB" id="8532199at2"/>
<dbReference type="Gene3D" id="3.30.200.20">
    <property type="entry name" value="Phosphorylase Kinase, domain 1"/>
    <property type="match status" value="1"/>
</dbReference>
<keyword evidence="2" id="KW-0547">Nucleotide-binding</keyword>
<evidence type="ECO:0000313" key="7">
    <source>
        <dbReference type="Proteomes" id="UP000060699"/>
    </source>
</evidence>
<dbReference type="PATRIC" id="fig|76731.3.peg.340"/>
<protein>
    <submittedName>
        <fullName evidence="6">Protein kinase</fullName>
    </submittedName>
</protein>
<sequence>MDALEKERWIALSPLLDQLLDRDEEDRQRWLAQLRAHDAATADELEALLAKDQALHAKGFMAQPAAEQMGGVVTPVGESVAELDLTGESIGPYQLEREVGQGGMGAVWLARRADGRFQGEVAIKFLKAGLFGKGDNGRFAREGQILGRLSHPHIARLLDAGVHSGHQPYLVLEYVDGLPIDRYCHVHGLDIEARIRLFQDVLAAVAHAHQRLILHRDLKPSNILVTADGQVKLLDFGIAKLMDDATQPAAATELTQLAGSAFTPQYAAPEQIQQGDVTTATDVYALGVLLYQLLGGRHPTADDTQTHLDRLKAVVELVPKRLSEVAGGQLDPVIARQAKLLKGDLDTIVAKALKKSPAERYANAEQFSADLNHWLQHEPITARPDTRWYVLGRFVRRHRLAVGASTAAVLALVGLTTFSVLQAHRAEQAEHQAQQRRQQADDLLSFMLGEFADKLRPIGRLELLDSVGTKALSYLSANEGLSPQERLQRAKALTVLGEVRVAKRDMEGAREPLIAAQALLQGPPPSKEMAGAWYKAQGVAAFWEGHSYFTKRQFEKAQGPLERYASFSKAWLDAQPDSEEALTELAYAENSLGSLRLENTDFDGAVRSFTASIAIKRKVIANSTPERALALKAELADSMSWLGTTWARKGNAHEALQAFINAIALLEEVRSSQPKSGILAYQLAAMHRSAAQTALRLSELELATQHIDEAVRLMDALHAQDPSNMNWRINLLITRSLQLEYRRDVASSANRLEPWEAIAAEWLEIEKTSRAKASPVAMSERYQSERGYAKALAAAGRFNESAAVFERILSGFSDKLIVQKDFVLLLIYVDTSVAALQLLPEAEGFRLKRHLLCSHLADEIAKMPQFIGVNPTITKGWDTAQSCLGVKSQAVGNRSS</sequence>
<evidence type="ECO:0000256" key="3">
    <source>
        <dbReference type="ARBA" id="ARBA00022777"/>
    </source>
</evidence>
<dbReference type="Gene3D" id="1.25.40.10">
    <property type="entry name" value="Tetratricopeptide repeat domain"/>
    <property type="match status" value="1"/>
</dbReference>
<dbReference type="AlphaFoldDB" id="A0A0U3MSK6"/>
<evidence type="ECO:0000256" key="1">
    <source>
        <dbReference type="ARBA" id="ARBA00022679"/>
    </source>
</evidence>
<dbReference type="SMART" id="SM00220">
    <property type="entry name" value="S_TKc"/>
    <property type="match status" value="1"/>
</dbReference>
<dbReference type="Pfam" id="PF00069">
    <property type="entry name" value="Pkinase"/>
    <property type="match status" value="1"/>
</dbReference>
<feature type="domain" description="Protein kinase" evidence="5">
    <location>
        <begin position="93"/>
        <end position="375"/>
    </location>
</feature>
<keyword evidence="4" id="KW-0067">ATP-binding</keyword>
<dbReference type="RefSeq" id="WP_058933408.1">
    <property type="nucleotide sequence ID" value="NZ_CP013729.1"/>
</dbReference>
<dbReference type="GO" id="GO:0005524">
    <property type="term" value="F:ATP binding"/>
    <property type="evidence" value="ECO:0007669"/>
    <property type="project" value="UniProtKB-UniRule"/>
</dbReference>
<dbReference type="PROSITE" id="PS00108">
    <property type="entry name" value="PROTEIN_KINASE_ST"/>
    <property type="match status" value="1"/>
</dbReference>
<dbReference type="KEGG" id="rdp:RD2015_333"/>
<keyword evidence="1" id="KW-0808">Transferase</keyword>
<evidence type="ECO:0000313" key="6">
    <source>
        <dbReference type="EMBL" id="ALV04836.1"/>
    </source>
</evidence>
<name>A0A0U3MSK6_9BURK</name>
<dbReference type="CDD" id="cd14014">
    <property type="entry name" value="STKc_PknB_like"/>
    <property type="match status" value="1"/>
</dbReference>
<dbReference type="GO" id="GO:0004674">
    <property type="term" value="F:protein serine/threonine kinase activity"/>
    <property type="evidence" value="ECO:0007669"/>
    <property type="project" value="TreeGrafter"/>
</dbReference>
<dbReference type="EMBL" id="CP013729">
    <property type="protein sequence ID" value="ALV04836.1"/>
    <property type="molecule type" value="Genomic_DNA"/>
</dbReference>
<dbReference type="STRING" id="76731.RD2015_333"/>
<gene>
    <name evidence="6" type="ORF">RD2015_333</name>
</gene>
<proteinExistence type="predicted"/>
<keyword evidence="7" id="KW-1185">Reference proteome</keyword>
<reference evidence="6 7" key="1">
    <citation type="submission" date="2015-12" db="EMBL/GenBank/DDBJ databases">
        <title>Complete genome of Roseateles depolymerans KCTC 42856.</title>
        <authorList>
            <person name="Kim K.M."/>
        </authorList>
    </citation>
    <scope>NUCLEOTIDE SEQUENCE [LARGE SCALE GENOMIC DNA]</scope>
    <source>
        <strain evidence="6 7">KCTC 42856</strain>
    </source>
</reference>
<evidence type="ECO:0000259" key="5">
    <source>
        <dbReference type="PROSITE" id="PS50011"/>
    </source>
</evidence>
<dbReference type="PROSITE" id="PS50011">
    <property type="entry name" value="PROTEIN_KINASE_DOM"/>
    <property type="match status" value="1"/>
</dbReference>
<dbReference type="Proteomes" id="UP000060699">
    <property type="component" value="Chromosome"/>
</dbReference>
<dbReference type="InterPro" id="IPR008271">
    <property type="entry name" value="Ser/Thr_kinase_AS"/>
</dbReference>
<accession>A0A0U3MSK6</accession>
<dbReference type="PROSITE" id="PS00107">
    <property type="entry name" value="PROTEIN_KINASE_ATP"/>
    <property type="match status" value="1"/>
</dbReference>
<evidence type="ECO:0000256" key="2">
    <source>
        <dbReference type="ARBA" id="ARBA00022741"/>
    </source>
</evidence>
<dbReference type="Gene3D" id="1.10.510.10">
    <property type="entry name" value="Transferase(Phosphotransferase) domain 1"/>
    <property type="match status" value="1"/>
</dbReference>
<evidence type="ECO:0000256" key="4">
    <source>
        <dbReference type="ARBA" id="ARBA00022840"/>
    </source>
</evidence>
<keyword evidence="3 6" id="KW-0418">Kinase</keyword>
<dbReference type="InterPro" id="IPR011009">
    <property type="entry name" value="Kinase-like_dom_sf"/>
</dbReference>
<dbReference type="InterPro" id="IPR017441">
    <property type="entry name" value="Protein_kinase_ATP_BS"/>
</dbReference>
<dbReference type="PANTHER" id="PTHR43289">
    <property type="entry name" value="MITOGEN-ACTIVATED PROTEIN KINASE KINASE KINASE 20-RELATED"/>
    <property type="match status" value="1"/>
</dbReference>
<dbReference type="SUPFAM" id="SSF48452">
    <property type="entry name" value="TPR-like"/>
    <property type="match status" value="1"/>
</dbReference>
<dbReference type="SUPFAM" id="SSF56112">
    <property type="entry name" value="Protein kinase-like (PK-like)"/>
    <property type="match status" value="1"/>
</dbReference>
<dbReference type="PANTHER" id="PTHR43289:SF34">
    <property type="entry name" value="SERINE_THREONINE-PROTEIN KINASE YBDM-RELATED"/>
    <property type="match status" value="1"/>
</dbReference>
<dbReference type="InterPro" id="IPR000719">
    <property type="entry name" value="Prot_kinase_dom"/>
</dbReference>
<dbReference type="InterPro" id="IPR011990">
    <property type="entry name" value="TPR-like_helical_dom_sf"/>
</dbReference>
<organism evidence="6 7">
    <name type="scientific">Roseateles depolymerans</name>
    <dbReference type="NCBI Taxonomy" id="76731"/>
    <lineage>
        <taxon>Bacteria</taxon>
        <taxon>Pseudomonadati</taxon>
        <taxon>Pseudomonadota</taxon>
        <taxon>Betaproteobacteria</taxon>
        <taxon>Burkholderiales</taxon>
        <taxon>Sphaerotilaceae</taxon>
        <taxon>Roseateles</taxon>
    </lineage>
</organism>